<dbReference type="AlphaFoldDB" id="L8G4R1"/>
<sequence length="273" mass="30494">MEQDPDPYSYHAHPYNAPPRADLASLPPLAIPRPFRLCNVSPEERATWCMQTAYELALLKNSAFHYGDAYGKVVAVEETKLLLTNIIEMNSKGRSTLAAILEAMVGLEKSMWTVVIEEEVQNELASIVRFDGHCRARLVAMNILIEKIAETKQMIAVIEQRVMTANPWVQTWSSAEGPDNSEVFSLEQEPIETEEGEVEAPAETGVVEAEEAPTYRGGSSDNQYANTEKTADVAPSETAKKERTPRRLWRPQFGSMSLAEAENYSSWRGSRTI</sequence>
<dbReference type="EMBL" id="GL573211">
    <property type="protein sequence ID" value="ELR08082.1"/>
    <property type="molecule type" value="Genomic_DNA"/>
</dbReference>
<feature type="compositionally biased region" description="Polar residues" evidence="1">
    <location>
        <begin position="263"/>
        <end position="273"/>
    </location>
</feature>
<dbReference type="STRING" id="658429.L8G4R1"/>
<dbReference type="OrthoDB" id="2101715at2759"/>
<name>L8G4R1_PSED2</name>
<dbReference type="InParanoid" id="L8G4R1"/>
<feature type="compositionally biased region" description="Polar residues" evidence="1">
    <location>
        <begin position="217"/>
        <end position="228"/>
    </location>
</feature>
<organism evidence="2 3">
    <name type="scientific">Pseudogymnoascus destructans (strain ATCC MYA-4855 / 20631-21)</name>
    <name type="common">Bat white-nose syndrome fungus</name>
    <name type="synonym">Geomyces destructans</name>
    <dbReference type="NCBI Taxonomy" id="658429"/>
    <lineage>
        <taxon>Eukaryota</taxon>
        <taxon>Fungi</taxon>
        <taxon>Dikarya</taxon>
        <taxon>Ascomycota</taxon>
        <taxon>Pezizomycotina</taxon>
        <taxon>Leotiomycetes</taxon>
        <taxon>Thelebolales</taxon>
        <taxon>Thelebolaceae</taxon>
        <taxon>Pseudogymnoascus</taxon>
    </lineage>
</organism>
<gene>
    <name evidence="2" type="ORF">GMDG_02909</name>
</gene>
<dbReference type="HOGENOM" id="CLU_1019851_0_0_1"/>
<accession>L8G4R1</accession>
<evidence type="ECO:0000256" key="1">
    <source>
        <dbReference type="SAM" id="MobiDB-lite"/>
    </source>
</evidence>
<keyword evidence="3" id="KW-1185">Reference proteome</keyword>
<feature type="compositionally biased region" description="Acidic residues" evidence="1">
    <location>
        <begin position="189"/>
        <end position="200"/>
    </location>
</feature>
<evidence type="ECO:0000313" key="2">
    <source>
        <dbReference type="EMBL" id="ELR08082.1"/>
    </source>
</evidence>
<reference evidence="3" key="1">
    <citation type="submission" date="2010-09" db="EMBL/GenBank/DDBJ databases">
        <title>The genome sequence of Geomyces destructans 20631-21.</title>
        <authorList>
            <consortium name="The Broad Institute Genome Sequencing Platform"/>
            <person name="Cuomo C.A."/>
            <person name="Blehert D.S."/>
            <person name="Lorch J.M."/>
            <person name="Young S.K."/>
            <person name="Zeng Q."/>
            <person name="Gargeya S."/>
            <person name="Fitzgerald M."/>
            <person name="Haas B."/>
            <person name="Abouelleil A."/>
            <person name="Alvarado L."/>
            <person name="Arachchi H.M."/>
            <person name="Berlin A."/>
            <person name="Brown A."/>
            <person name="Chapman S.B."/>
            <person name="Chen Z."/>
            <person name="Dunbar C."/>
            <person name="Freedman E."/>
            <person name="Gearin G."/>
            <person name="Gellesch M."/>
            <person name="Goldberg J."/>
            <person name="Griggs A."/>
            <person name="Gujja S."/>
            <person name="Heiman D."/>
            <person name="Howarth C."/>
            <person name="Larson L."/>
            <person name="Lui A."/>
            <person name="MacDonald P.J.P."/>
            <person name="Montmayeur A."/>
            <person name="Murphy C."/>
            <person name="Neiman D."/>
            <person name="Pearson M."/>
            <person name="Priest M."/>
            <person name="Roberts A."/>
            <person name="Saif S."/>
            <person name="Shea T."/>
            <person name="Shenoy N."/>
            <person name="Sisk P."/>
            <person name="Stolte C."/>
            <person name="Sykes S."/>
            <person name="Wortman J."/>
            <person name="Nusbaum C."/>
            <person name="Birren B."/>
        </authorList>
    </citation>
    <scope>NUCLEOTIDE SEQUENCE [LARGE SCALE GENOMIC DNA]</scope>
    <source>
        <strain evidence="3">ATCC MYA-4855 / 20631-21</strain>
    </source>
</reference>
<protein>
    <submittedName>
        <fullName evidence="2">Uncharacterized protein</fullName>
    </submittedName>
</protein>
<proteinExistence type="predicted"/>
<feature type="region of interest" description="Disordered" evidence="1">
    <location>
        <begin position="173"/>
        <end position="273"/>
    </location>
</feature>
<dbReference type="Proteomes" id="UP000011064">
    <property type="component" value="Unassembled WGS sequence"/>
</dbReference>
<evidence type="ECO:0000313" key="3">
    <source>
        <dbReference type="Proteomes" id="UP000011064"/>
    </source>
</evidence>
<dbReference type="VEuPathDB" id="FungiDB:GMDG_02909"/>